<keyword evidence="1" id="KW-0408">Iron</keyword>
<evidence type="ECO:0000259" key="2">
    <source>
        <dbReference type="PROSITE" id="PS51471"/>
    </source>
</evidence>
<keyword evidence="4" id="KW-1185">Reference proteome</keyword>
<keyword evidence="1" id="KW-0479">Metal-binding</keyword>
<accession>A0A6A6XIG6</accession>
<feature type="domain" description="Fe2OG dioxygenase" evidence="2">
    <location>
        <begin position="150"/>
        <end position="251"/>
    </location>
</feature>
<dbReference type="GO" id="GO:0016491">
    <property type="term" value="F:oxidoreductase activity"/>
    <property type="evidence" value="ECO:0007669"/>
    <property type="project" value="UniProtKB-KW"/>
</dbReference>
<organism evidence="3 4">
    <name type="scientific">Melanomma pulvis-pyrius CBS 109.77</name>
    <dbReference type="NCBI Taxonomy" id="1314802"/>
    <lineage>
        <taxon>Eukaryota</taxon>
        <taxon>Fungi</taxon>
        <taxon>Dikarya</taxon>
        <taxon>Ascomycota</taxon>
        <taxon>Pezizomycotina</taxon>
        <taxon>Dothideomycetes</taxon>
        <taxon>Pleosporomycetidae</taxon>
        <taxon>Pleosporales</taxon>
        <taxon>Melanommataceae</taxon>
        <taxon>Melanomma</taxon>
    </lineage>
</organism>
<protein>
    <recommendedName>
        <fullName evidence="2">Fe2OG dioxygenase domain-containing protein</fullName>
    </recommendedName>
</protein>
<dbReference type="Proteomes" id="UP000799757">
    <property type="component" value="Unassembled WGS sequence"/>
</dbReference>
<comment type="similarity">
    <text evidence="1">Belongs to the iron/ascorbate-dependent oxidoreductase family.</text>
</comment>
<evidence type="ECO:0000313" key="4">
    <source>
        <dbReference type="Proteomes" id="UP000799757"/>
    </source>
</evidence>
<reference evidence="3" key="1">
    <citation type="journal article" date="2020" name="Stud. Mycol.">
        <title>101 Dothideomycetes genomes: a test case for predicting lifestyles and emergence of pathogens.</title>
        <authorList>
            <person name="Haridas S."/>
            <person name="Albert R."/>
            <person name="Binder M."/>
            <person name="Bloem J."/>
            <person name="Labutti K."/>
            <person name="Salamov A."/>
            <person name="Andreopoulos B."/>
            <person name="Baker S."/>
            <person name="Barry K."/>
            <person name="Bills G."/>
            <person name="Bluhm B."/>
            <person name="Cannon C."/>
            <person name="Castanera R."/>
            <person name="Culley D."/>
            <person name="Daum C."/>
            <person name="Ezra D."/>
            <person name="Gonzalez J."/>
            <person name="Henrissat B."/>
            <person name="Kuo A."/>
            <person name="Liang C."/>
            <person name="Lipzen A."/>
            <person name="Lutzoni F."/>
            <person name="Magnuson J."/>
            <person name="Mondo S."/>
            <person name="Nolan M."/>
            <person name="Ohm R."/>
            <person name="Pangilinan J."/>
            <person name="Park H.-J."/>
            <person name="Ramirez L."/>
            <person name="Alfaro M."/>
            <person name="Sun H."/>
            <person name="Tritt A."/>
            <person name="Yoshinaga Y."/>
            <person name="Zwiers L.-H."/>
            <person name="Turgeon B."/>
            <person name="Goodwin S."/>
            <person name="Spatafora J."/>
            <person name="Crous P."/>
            <person name="Grigoriev I."/>
        </authorList>
    </citation>
    <scope>NUCLEOTIDE SEQUENCE</scope>
    <source>
        <strain evidence="3">CBS 109.77</strain>
    </source>
</reference>
<keyword evidence="1" id="KW-0560">Oxidoreductase</keyword>
<proteinExistence type="inferred from homology"/>
<dbReference type="PANTHER" id="PTHR33099:SF7">
    <property type="entry name" value="MYND-TYPE DOMAIN-CONTAINING PROTEIN"/>
    <property type="match status" value="1"/>
</dbReference>
<sequence length="440" mass="47941">MAHTTKTTARLRDSISEALGSFVKSRSSTFACGGVVPLIPGGDAVSGSNASTALSLRWDSPTGMGKLSFPVKAATEEQKKSLLKLADDCQPASFGFKGQDVLDESYRKATKMDRSAFSIDFCPYELGIVDTIAQVLLPNAGGNAGTKGVKAELYKLNIYAAPSGFFKPHVDTPRSDTQFGSLVVSLPCHHEGGQLIVRHAEHSVTFDWGASGSGEKVNTSAQWAAFYSDCEHEVLEVTEGHRITLTYNLYYTLGVGDLAGNSPAMDVKSLPLYKKIYEALADAEFMADGGYLGICCQHAYAHSTPEGVKSLPAILKGSDMAVYSIFLALGLDISVRPILSLEDNWFFDFYDINDQNYVGDKLRQIKLTEAGNYEDEDSNEILREFGGKWLKVNWLTHPTSKNVGFVHMTYGNEPGINHVYTYAALFVVIPPAAERLVPKE</sequence>
<dbReference type="InterPro" id="IPR005123">
    <property type="entry name" value="Oxoglu/Fe-dep_dioxygenase_dom"/>
</dbReference>
<dbReference type="AlphaFoldDB" id="A0A6A6XIG6"/>
<dbReference type="PANTHER" id="PTHR33099">
    <property type="entry name" value="FE2OG DIOXYGENASE DOMAIN-CONTAINING PROTEIN"/>
    <property type="match status" value="1"/>
</dbReference>
<gene>
    <name evidence="3" type="ORF">K505DRAFT_382401</name>
</gene>
<dbReference type="Gene3D" id="2.60.120.620">
    <property type="entry name" value="q2cbj1_9rhob like domain"/>
    <property type="match status" value="1"/>
</dbReference>
<dbReference type="PROSITE" id="PS51471">
    <property type="entry name" value="FE2OG_OXY"/>
    <property type="match status" value="1"/>
</dbReference>
<dbReference type="Pfam" id="PF13640">
    <property type="entry name" value="2OG-FeII_Oxy_3"/>
    <property type="match status" value="1"/>
</dbReference>
<evidence type="ECO:0000313" key="3">
    <source>
        <dbReference type="EMBL" id="KAF2795417.1"/>
    </source>
</evidence>
<dbReference type="GO" id="GO:0046872">
    <property type="term" value="F:metal ion binding"/>
    <property type="evidence" value="ECO:0007669"/>
    <property type="project" value="UniProtKB-KW"/>
</dbReference>
<name>A0A6A6XIG6_9PLEO</name>
<dbReference type="InterPro" id="IPR044862">
    <property type="entry name" value="Pro_4_hyd_alph_FE2OG_OXY"/>
</dbReference>
<evidence type="ECO:0000256" key="1">
    <source>
        <dbReference type="RuleBase" id="RU003682"/>
    </source>
</evidence>
<dbReference type="OrthoDB" id="27483at2759"/>
<dbReference type="EMBL" id="MU001859">
    <property type="protein sequence ID" value="KAF2795417.1"/>
    <property type="molecule type" value="Genomic_DNA"/>
</dbReference>